<evidence type="ECO:0000256" key="2">
    <source>
        <dbReference type="ARBA" id="ARBA00010642"/>
    </source>
</evidence>
<dbReference type="PANTHER" id="PTHR31145">
    <property type="entry name" value="INTEGRAL MEMBRANE PROTEIN (AFU_ORTHOLOGUE AFUA_7G01610)"/>
    <property type="match status" value="1"/>
</dbReference>
<reference evidence="11 12" key="1">
    <citation type="submission" date="2017-06" db="EMBL/GenBank/DDBJ databases">
        <title>Ant-infecting Ophiocordyceps genomes reveal a high diversity of potential behavioral manipulation genes and a possible major role for enterotoxins.</title>
        <authorList>
            <person name="De Bekker C."/>
            <person name="Evans H.C."/>
            <person name="Brachmann A."/>
            <person name="Hughes D.P."/>
        </authorList>
    </citation>
    <scope>NUCLEOTIDE SEQUENCE [LARGE SCALE GENOMIC DNA]</scope>
    <source>
        <strain evidence="11 12">Map16</strain>
    </source>
</reference>
<accession>A0A2C5YKX4</accession>
<evidence type="ECO:0000256" key="5">
    <source>
        <dbReference type="ARBA" id="ARBA00022989"/>
    </source>
</evidence>
<evidence type="ECO:0000256" key="9">
    <source>
        <dbReference type="SAM" id="SignalP"/>
    </source>
</evidence>
<feature type="domain" description="ML-like" evidence="10">
    <location>
        <begin position="25"/>
        <end position="164"/>
    </location>
</feature>
<keyword evidence="6 8" id="KW-0472">Membrane</keyword>
<dbReference type="OrthoDB" id="2115177at2759"/>
<evidence type="ECO:0000256" key="8">
    <source>
        <dbReference type="SAM" id="Phobius"/>
    </source>
</evidence>
<feature type="transmembrane region" description="Helical" evidence="8">
    <location>
        <begin position="342"/>
        <end position="374"/>
    </location>
</feature>
<evidence type="ECO:0000313" key="12">
    <source>
        <dbReference type="Proteomes" id="UP000226431"/>
    </source>
</evidence>
<feature type="transmembrane region" description="Helical" evidence="8">
    <location>
        <begin position="540"/>
        <end position="559"/>
    </location>
</feature>
<protein>
    <recommendedName>
        <fullName evidence="10">ML-like domain-containing protein</fullName>
    </recommendedName>
</protein>
<feature type="region of interest" description="Disordered" evidence="7">
    <location>
        <begin position="644"/>
        <end position="706"/>
    </location>
</feature>
<evidence type="ECO:0000256" key="6">
    <source>
        <dbReference type="ARBA" id="ARBA00023136"/>
    </source>
</evidence>
<dbReference type="InterPro" id="IPR032800">
    <property type="entry name" value="TRP_N"/>
</dbReference>
<dbReference type="GO" id="GO:0016020">
    <property type="term" value="C:membrane"/>
    <property type="evidence" value="ECO:0007669"/>
    <property type="project" value="UniProtKB-SubCell"/>
</dbReference>
<feature type="transmembrane region" description="Helical" evidence="8">
    <location>
        <begin position="483"/>
        <end position="504"/>
    </location>
</feature>
<sequence length="706" mass="76384">MARLDASLCRLLLWALAFSSTRADDVLKTDGFSSCGGDSIKVDKLDIAYDRDNKALTFDVAGTSLREQNVTAHLEVTAYGNSVYKNSFNPCDAATFVQRLCPVPKGSFSAQGSQKVPDDIASKIPDVAFRVPDIAAQATLQLKGLDGDEVACIRSSVSNGKTANIGAARVLAVGVVSVAFAASGVAHASSLVSGAAAGGAGGVVAPSPSFSEAFGWFQGMAVSGMFSVNYPPVYRSFSSVFSFSACLPKDWVNLQLFIDNFRRGAGGNLTEDNVDYLRKATIVYPDGSRTSPNQGMVKFKRAVDDFAALVARDEGNQTSNLQHAVQGIQAYAARLSVPKSDIFMTALLVVAIIVAAIVVGILLVKVVLEAWALFGSFPKSLTGFRKHYWGSIARTITSLILILYGIWVLYCIFQFTHGDTVAAKALAAVTLILFTAVLAFFTWKIWSVARRLKREGGDADALYNDKQIWVKYSLFYEAYKKSYWWLFVPTIIYMFIKGATLAATDGNGRTQTVSQLIIEALMLALLLWSRPYERRSGNVVNIAIAVVRVLSVACILVFVEEFGIRQTTQTIAGVVLIVVQSTLTAVLAVLIAWNAFNACCKINPHRKRRKDMEKLQRDGDALTPLDARNSLLLDPARKQPASILSLEKPPVMSPPSEPSRFYDSFPVPPRSSTPADAATRPLVDDAAPMGSSALERGTGYGHGGWR</sequence>
<feature type="signal peptide" evidence="9">
    <location>
        <begin position="1"/>
        <end position="23"/>
    </location>
</feature>
<evidence type="ECO:0000313" key="11">
    <source>
        <dbReference type="EMBL" id="PHH70165.1"/>
    </source>
</evidence>
<feature type="transmembrane region" description="Helical" evidence="8">
    <location>
        <begin position="421"/>
        <end position="443"/>
    </location>
</feature>
<keyword evidence="3 8" id="KW-0812">Transmembrane</keyword>
<proteinExistence type="inferred from homology"/>
<comment type="similarity">
    <text evidence="2">Belongs to the transient receptor potential (TRP) ion channel family.</text>
</comment>
<evidence type="ECO:0000259" key="10">
    <source>
        <dbReference type="SMART" id="SM01320"/>
    </source>
</evidence>
<comment type="subcellular location">
    <subcellularLocation>
        <location evidence="1">Membrane</location>
        <topology evidence="1">Multi-pass membrane protein</topology>
    </subcellularLocation>
</comment>
<dbReference type="InterPro" id="IPR040241">
    <property type="entry name" value="TRP_Flc/Pkd2-like"/>
</dbReference>
<name>A0A2C5YKX4_9HYPO</name>
<dbReference type="GO" id="GO:0009272">
    <property type="term" value="P:fungal-type cell wall biogenesis"/>
    <property type="evidence" value="ECO:0007669"/>
    <property type="project" value="TreeGrafter"/>
</dbReference>
<dbReference type="GO" id="GO:0055085">
    <property type="term" value="P:transmembrane transport"/>
    <property type="evidence" value="ECO:0007669"/>
    <property type="project" value="TreeGrafter"/>
</dbReference>
<evidence type="ECO:0000256" key="7">
    <source>
        <dbReference type="SAM" id="MobiDB-lite"/>
    </source>
</evidence>
<dbReference type="SMART" id="SM01320">
    <property type="entry name" value="TRP_N"/>
    <property type="match status" value="1"/>
</dbReference>
<keyword evidence="4 9" id="KW-0732">Signal</keyword>
<dbReference type="STRING" id="2004952.A0A2C5YKX4"/>
<gene>
    <name evidence="11" type="ORF">CDD80_6182</name>
</gene>
<dbReference type="PANTHER" id="PTHR31145:SF5">
    <property type="entry name" value="DUF907 DOMAIN PROTEIN (AFU_ORTHOLOGUE AFUA_2G06100)"/>
    <property type="match status" value="1"/>
</dbReference>
<organism evidence="11 12">
    <name type="scientific">Ophiocordyceps camponoti-rufipedis</name>
    <dbReference type="NCBI Taxonomy" id="2004952"/>
    <lineage>
        <taxon>Eukaryota</taxon>
        <taxon>Fungi</taxon>
        <taxon>Dikarya</taxon>
        <taxon>Ascomycota</taxon>
        <taxon>Pezizomycotina</taxon>
        <taxon>Sordariomycetes</taxon>
        <taxon>Hypocreomycetidae</taxon>
        <taxon>Hypocreales</taxon>
        <taxon>Ophiocordycipitaceae</taxon>
        <taxon>Ophiocordyceps</taxon>
    </lineage>
</organism>
<keyword evidence="5 8" id="KW-1133">Transmembrane helix</keyword>
<evidence type="ECO:0000256" key="1">
    <source>
        <dbReference type="ARBA" id="ARBA00004141"/>
    </source>
</evidence>
<comment type="caution">
    <text evidence="11">The sequence shown here is derived from an EMBL/GenBank/DDBJ whole genome shotgun (WGS) entry which is preliminary data.</text>
</comment>
<dbReference type="Pfam" id="PF14558">
    <property type="entry name" value="TRP_N"/>
    <property type="match status" value="1"/>
</dbReference>
<evidence type="ECO:0000256" key="3">
    <source>
        <dbReference type="ARBA" id="ARBA00022692"/>
    </source>
</evidence>
<evidence type="ECO:0000256" key="4">
    <source>
        <dbReference type="ARBA" id="ARBA00022729"/>
    </source>
</evidence>
<dbReference type="Pfam" id="PF06011">
    <property type="entry name" value="TRP"/>
    <property type="match status" value="1"/>
</dbReference>
<keyword evidence="12" id="KW-1185">Reference proteome</keyword>
<feature type="chain" id="PRO_5012948334" description="ML-like domain-containing protein" evidence="9">
    <location>
        <begin position="24"/>
        <end position="706"/>
    </location>
</feature>
<feature type="transmembrane region" description="Helical" evidence="8">
    <location>
        <begin position="395"/>
        <end position="415"/>
    </location>
</feature>
<dbReference type="Proteomes" id="UP000226431">
    <property type="component" value="Unassembled WGS sequence"/>
</dbReference>
<feature type="transmembrane region" description="Helical" evidence="8">
    <location>
        <begin position="510"/>
        <end position="528"/>
    </location>
</feature>
<dbReference type="InterPro" id="IPR010308">
    <property type="entry name" value="TRP_C"/>
</dbReference>
<dbReference type="AlphaFoldDB" id="A0A2C5YKX4"/>
<dbReference type="EMBL" id="NJES01000659">
    <property type="protein sequence ID" value="PHH70165.1"/>
    <property type="molecule type" value="Genomic_DNA"/>
</dbReference>
<feature type="transmembrane region" description="Helical" evidence="8">
    <location>
        <begin position="571"/>
        <end position="600"/>
    </location>
</feature>